<dbReference type="Pfam" id="PF00892">
    <property type="entry name" value="EamA"/>
    <property type="match status" value="2"/>
</dbReference>
<dbReference type="PATRIC" id="fig|1121439.3.peg.406"/>
<keyword evidence="2" id="KW-1003">Cell membrane</keyword>
<dbReference type="STRING" id="1121439.dsat_2021"/>
<feature type="domain" description="EamA" evidence="7">
    <location>
        <begin position="152"/>
        <end position="283"/>
    </location>
</feature>
<dbReference type="PANTHER" id="PTHR42920:SF5">
    <property type="entry name" value="EAMA DOMAIN-CONTAINING PROTEIN"/>
    <property type="match status" value="1"/>
</dbReference>
<evidence type="ECO:0000256" key="4">
    <source>
        <dbReference type="ARBA" id="ARBA00022989"/>
    </source>
</evidence>
<gene>
    <name evidence="8" type="ORF">dsat_2021</name>
</gene>
<feature type="transmembrane region" description="Helical" evidence="6">
    <location>
        <begin position="126"/>
        <end position="143"/>
    </location>
</feature>
<dbReference type="InterPro" id="IPR000620">
    <property type="entry name" value="EamA_dom"/>
</dbReference>
<comment type="subcellular location">
    <subcellularLocation>
        <location evidence="1">Cell membrane</location>
        <topology evidence="1">Multi-pass membrane protein</topology>
    </subcellularLocation>
</comment>
<feature type="transmembrane region" description="Helical" evidence="6">
    <location>
        <begin position="243"/>
        <end position="263"/>
    </location>
</feature>
<protein>
    <recommendedName>
        <fullName evidence="7">EamA domain-containing protein</fullName>
    </recommendedName>
</protein>
<feature type="transmembrane region" description="Helical" evidence="6">
    <location>
        <begin position="42"/>
        <end position="60"/>
    </location>
</feature>
<dbReference type="InterPro" id="IPR037185">
    <property type="entry name" value="EmrE-like"/>
</dbReference>
<keyword evidence="5 6" id="KW-0472">Membrane</keyword>
<evidence type="ECO:0000256" key="5">
    <source>
        <dbReference type="ARBA" id="ARBA00023136"/>
    </source>
</evidence>
<keyword evidence="9" id="KW-1185">Reference proteome</keyword>
<reference evidence="8 9" key="1">
    <citation type="journal article" date="2013" name="Genome Announc.">
        <title>Draft genome sequences for three mercury-methylating, sulfate-reducing bacteria.</title>
        <authorList>
            <person name="Brown S.D."/>
            <person name="Hurt R.A.Jr."/>
            <person name="Gilmour C.C."/>
            <person name="Elias D.A."/>
        </authorList>
    </citation>
    <scope>NUCLEOTIDE SEQUENCE [LARGE SCALE GENOMIC DNA]</scope>
    <source>
        <strain evidence="8 9">DSM 16529</strain>
    </source>
</reference>
<dbReference type="AlphaFoldDB" id="S7TGE2"/>
<evidence type="ECO:0000313" key="9">
    <source>
        <dbReference type="Proteomes" id="UP000014975"/>
    </source>
</evidence>
<proteinExistence type="predicted"/>
<dbReference type="InterPro" id="IPR051258">
    <property type="entry name" value="Diverse_Substrate_Transporter"/>
</dbReference>
<feature type="transmembrane region" description="Helical" evidence="6">
    <location>
        <begin position="155"/>
        <end position="176"/>
    </location>
</feature>
<evidence type="ECO:0000259" key="7">
    <source>
        <dbReference type="Pfam" id="PF00892"/>
    </source>
</evidence>
<dbReference type="eggNOG" id="COG0697">
    <property type="taxonomic scope" value="Bacteria"/>
</dbReference>
<evidence type="ECO:0000256" key="2">
    <source>
        <dbReference type="ARBA" id="ARBA00022475"/>
    </source>
</evidence>
<dbReference type="SUPFAM" id="SSF103481">
    <property type="entry name" value="Multidrug resistance efflux transporter EmrE"/>
    <property type="match status" value="2"/>
</dbReference>
<feature type="transmembrane region" description="Helical" evidence="6">
    <location>
        <begin position="213"/>
        <end position="231"/>
    </location>
</feature>
<name>S7TGE2_9BACT</name>
<dbReference type="Proteomes" id="UP000014975">
    <property type="component" value="Unassembled WGS sequence"/>
</dbReference>
<comment type="caution">
    <text evidence="8">The sequence shown here is derived from an EMBL/GenBank/DDBJ whole genome shotgun (WGS) entry which is preliminary data.</text>
</comment>
<feature type="transmembrane region" description="Helical" evidence="6">
    <location>
        <begin position="12"/>
        <end position="30"/>
    </location>
</feature>
<evidence type="ECO:0000256" key="1">
    <source>
        <dbReference type="ARBA" id="ARBA00004651"/>
    </source>
</evidence>
<feature type="domain" description="EamA" evidence="7">
    <location>
        <begin position="11"/>
        <end position="143"/>
    </location>
</feature>
<keyword evidence="4 6" id="KW-1133">Transmembrane helix</keyword>
<feature type="transmembrane region" description="Helical" evidence="6">
    <location>
        <begin position="183"/>
        <end position="201"/>
    </location>
</feature>
<organism evidence="8 9">
    <name type="scientific">Alkalidesulfovibrio alkalitolerans DSM 16529</name>
    <dbReference type="NCBI Taxonomy" id="1121439"/>
    <lineage>
        <taxon>Bacteria</taxon>
        <taxon>Pseudomonadati</taxon>
        <taxon>Thermodesulfobacteriota</taxon>
        <taxon>Desulfovibrionia</taxon>
        <taxon>Desulfovibrionales</taxon>
        <taxon>Desulfovibrionaceae</taxon>
        <taxon>Alkalidesulfovibrio</taxon>
    </lineage>
</organism>
<dbReference type="PANTHER" id="PTHR42920">
    <property type="entry name" value="OS03G0707200 PROTEIN-RELATED"/>
    <property type="match status" value="1"/>
</dbReference>
<evidence type="ECO:0000256" key="6">
    <source>
        <dbReference type="SAM" id="Phobius"/>
    </source>
</evidence>
<keyword evidence="3 6" id="KW-0812">Transmembrane</keyword>
<feature type="transmembrane region" description="Helical" evidence="6">
    <location>
        <begin position="72"/>
        <end position="90"/>
    </location>
</feature>
<dbReference type="GO" id="GO:0005886">
    <property type="term" value="C:plasma membrane"/>
    <property type="evidence" value="ECO:0007669"/>
    <property type="project" value="UniProtKB-SubCell"/>
</dbReference>
<accession>S7TGE2</accession>
<dbReference type="OrthoDB" id="9804865at2"/>
<evidence type="ECO:0000313" key="8">
    <source>
        <dbReference type="EMBL" id="EPR35680.1"/>
    </source>
</evidence>
<dbReference type="RefSeq" id="WP_020885907.1">
    <property type="nucleotide sequence ID" value="NZ_ATHI01000003.1"/>
</dbReference>
<feature type="transmembrane region" description="Helical" evidence="6">
    <location>
        <begin position="102"/>
        <end position="119"/>
    </location>
</feature>
<sequence>MASVSRVLRADGLLMLTAAIWGAAFVAQRVGMDHVGPMTFNGVRFALGALALLPFAMKSAGVAERPMAPDKALWAALAAGLVLFLGSSFQQWGMVYTTAGKGGFITGLYVILVPLLGLFFRQRPGVWSWFGAIMAVVGLYLLSVDGDMNMDWGDVLVLVSAFFWAGHVLVVGAVAPRLNAMRFACAQYAVCAALSLVAAFAMETPEIGGILDAGIPILYGGLMSVGVAYTLQVVAQRDAKPAHAAIILSLEGVFAALAGWALLGELIPARGLFGCGLMLAGMLAAQADEFRKPQA</sequence>
<dbReference type="EMBL" id="ATHI01000003">
    <property type="protein sequence ID" value="EPR35680.1"/>
    <property type="molecule type" value="Genomic_DNA"/>
</dbReference>
<evidence type="ECO:0000256" key="3">
    <source>
        <dbReference type="ARBA" id="ARBA00022692"/>
    </source>
</evidence>